<gene>
    <name evidence="3" type="ORF">GCM10023220_05600</name>
</gene>
<reference evidence="4" key="1">
    <citation type="journal article" date="2019" name="Int. J. Syst. Evol. Microbiol.">
        <title>The Global Catalogue of Microorganisms (GCM) 10K type strain sequencing project: providing services to taxonomists for standard genome sequencing and annotation.</title>
        <authorList>
            <consortium name="The Broad Institute Genomics Platform"/>
            <consortium name="The Broad Institute Genome Sequencing Center for Infectious Disease"/>
            <person name="Wu L."/>
            <person name="Ma J."/>
        </authorList>
    </citation>
    <scope>NUCLEOTIDE SEQUENCE [LARGE SCALE GENOMIC DNA]</scope>
    <source>
        <strain evidence="4">JCM 18081</strain>
    </source>
</reference>
<sequence length="153" mass="14964">MAEALQLPDPGTHVGGAALRGGGGWPDGRPASSHRGGLTTGLAAVVAAVVAAVMVAVVSTPATATPAPLGTAASSSVLAGSGVTNTGDTVLSQDLRVTSFHSRAVGAGPWTRAEAGAGSVPRGPAPHRQRRSAGRAQAAVPPGRRARLSATIR</sequence>
<accession>A0ABP9ARS3</accession>
<feature type="compositionally biased region" description="Low complexity" evidence="1">
    <location>
        <begin position="63"/>
        <end position="84"/>
    </location>
</feature>
<evidence type="ECO:0000256" key="2">
    <source>
        <dbReference type="SAM" id="Phobius"/>
    </source>
</evidence>
<keyword evidence="2" id="KW-0472">Membrane</keyword>
<feature type="region of interest" description="Disordered" evidence="1">
    <location>
        <begin position="63"/>
        <end position="85"/>
    </location>
</feature>
<evidence type="ECO:0000313" key="4">
    <source>
        <dbReference type="Proteomes" id="UP001501265"/>
    </source>
</evidence>
<comment type="caution">
    <text evidence="3">The sequence shown here is derived from an EMBL/GenBank/DDBJ whole genome shotgun (WGS) entry which is preliminary data.</text>
</comment>
<keyword evidence="4" id="KW-1185">Reference proteome</keyword>
<protein>
    <submittedName>
        <fullName evidence="3">Uncharacterized protein</fullName>
    </submittedName>
</protein>
<keyword evidence="2" id="KW-0812">Transmembrane</keyword>
<feature type="region of interest" description="Disordered" evidence="1">
    <location>
        <begin position="105"/>
        <end position="153"/>
    </location>
</feature>
<feature type="transmembrane region" description="Helical" evidence="2">
    <location>
        <begin position="38"/>
        <end position="58"/>
    </location>
</feature>
<evidence type="ECO:0000256" key="1">
    <source>
        <dbReference type="SAM" id="MobiDB-lite"/>
    </source>
</evidence>
<organism evidence="3 4">
    <name type="scientific">Streptomyces ziwulingensis</name>
    <dbReference type="NCBI Taxonomy" id="1045501"/>
    <lineage>
        <taxon>Bacteria</taxon>
        <taxon>Bacillati</taxon>
        <taxon>Actinomycetota</taxon>
        <taxon>Actinomycetes</taxon>
        <taxon>Kitasatosporales</taxon>
        <taxon>Streptomycetaceae</taxon>
        <taxon>Streptomyces</taxon>
    </lineage>
</organism>
<name>A0ABP9ARS3_9ACTN</name>
<dbReference type="EMBL" id="BAABIG010000005">
    <property type="protein sequence ID" value="GAA4784991.1"/>
    <property type="molecule type" value="Genomic_DNA"/>
</dbReference>
<evidence type="ECO:0000313" key="3">
    <source>
        <dbReference type="EMBL" id="GAA4784991.1"/>
    </source>
</evidence>
<keyword evidence="2" id="KW-1133">Transmembrane helix</keyword>
<feature type="region of interest" description="Disordered" evidence="1">
    <location>
        <begin position="1"/>
        <end position="35"/>
    </location>
</feature>
<proteinExistence type="predicted"/>
<dbReference type="Proteomes" id="UP001501265">
    <property type="component" value="Unassembled WGS sequence"/>
</dbReference>